<dbReference type="Pfam" id="PF01553">
    <property type="entry name" value="Acyltransferase"/>
    <property type="match status" value="1"/>
</dbReference>
<comment type="caution">
    <text evidence="15">The sequence shown here is derived from an EMBL/GenBank/DDBJ whole genome shotgun (WGS) entry which is preliminary data.</text>
</comment>
<evidence type="ECO:0000313" key="16">
    <source>
        <dbReference type="Proteomes" id="UP000003163"/>
    </source>
</evidence>
<evidence type="ECO:0000256" key="6">
    <source>
        <dbReference type="ARBA" id="ARBA00022692"/>
    </source>
</evidence>
<dbReference type="InterPro" id="IPR002123">
    <property type="entry name" value="Plipid/glycerol_acylTrfase"/>
</dbReference>
<keyword evidence="12" id="KW-0012">Acyltransferase</keyword>
<dbReference type="GO" id="GO:0005783">
    <property type="term" value="C:endoplasmic reticulum"/>
    <property type="evidence" value="ECO:0007669"/>
    <property type="project" value="TreeGrafter"/>
</dbReference>
<evidence type="ECO:0000256" key="4">
    <source>
        <dbReference type="ARBA" id="ARBA00022516"/>
    </source>
</evidence>
<proteinExistence type="inferred from homology"/>
<dbReference type="OrthoDB" id="202234at2759"/>
<gene>
    <name evidence="15" type="ORF">EDEG_01687</name>
</gene>
<evidence type="ECO:0000256" key="8">
    <source>
        <dbReference type="ARBA" id="ARBA00023098"/>
    </source>
</evidence>
<evidence type="ECO:0000256" key="3">
    <source>
        <dbReference type="ARBA" id="ARBA00008655"/>
    </source>
</evidence>
<evidence type="ECO:0000259" key="14">
    <source>
        <dbReference type="SMART" id="SM00563"/>
    </source>
</evidence>
<dbReference type="AlphaFoldDB" id="J9DRS8"/>
<dbReference type="Proteomes" id="UP000003163">
    <property type="component" value="Unassembled WGS sequence"/>
</dbReference>
<dbReference type="HOGENOM" id="CLU_031891_0_0_1"/>
<dbReference type="STRING" id="1003232.J9DRS8"/>
<comment type="similarity">
    <text evidence="3">Belongs to the 1-acyl-sn-glycerol-3-phosphate acyltransferase family.</text>
</comment>
<keyword evidence="16" id="KW-1185">Reference proteome</keyword>
<feature type="domain" description="Phospholipid/glycerol acyltransferase" evidence="14">
    <location>
        <begin position="120"/>
        <end position="232"/>
    </location>
</feature>
<comment type="subcellular location">
    <subcellularLocation>
        <location evidence="1">Membrane</location>
    </subcellularLocation>
</comment>
<evidence type="ECO:0000256" key="7">
    <source>
        <dbReference type="ARBA" id="ARBA00022989"/>
    </source>
</evidence>
<dbReference type="EMBL" id="AFBI03000025">
    <property type="protein sequence ID" value="EJW04022.1"/>
    <property type="molecule type" value="Genomic_DNA"/>
</dbReference>
<dbReference type="GO" id="GO:0004366">
    <property type="term" value="F:glycerol-3-phosphate O-acyltransferase activity"/>
    <property type="evidence" value="ECO:0007669"/>
    <property type="project" value="TreeGrafter"/>
</dbReference>
<accession>J9DRS8</accession>
<evidence type="ECO:0000313" key="15">
    <source>
        <dbReference type="EMBL" id="EJW04022.1"/>
    </source>
</evidence>
<organism evidence="15 16">
    <name type="scientific">Edhazardia aedis (strain USNM 41457)</name>
    <name type="common">Microsporidian parasite</name>
    <dbReference type="NCBI Taxonomy" id="1003232"/>
    <lineage>
        <taxon>Eukaryota</taxon>
        <taxon>Fungi</taxon>
        <taxon>Fungi incertae sedis</taxon>
        <taxon>Microsporidia</taxon>
        <taxon>Edhazardia</taxon>
    </lineage>
</organism>
<keyword evidence="4" id="KW-0444">Lipid biosynthesis</keyword>
<evidence type="ECO:0000256" key="5">
    <source>
        <dbReference type="ARBA" id="ARBA00022679"/>
    </source>
</evidence>
<evidence type="ECO:0000256" key="2">
    <source>
        <dbReference type="ARBA" id="ARBA00005189"/>
    </source>
</evidence>
<evidence type="ECO:0000256" key="9">
    <source>
        <dbReference type="ARBA" id="ARBA00023136"/>
    </source>
</evidence>
<protein>
    <recommendedName>
        <fullName evidence="14">Phospholipid/glycerol acyltransferase domain-containing protein</fullName>
    </recommendedName>
</protein>
<reference evidence="15 16" key="1">
    <citation type="submission" date="2011-08" db="EMBL/GenBank/DDBJ databases">
        <authorList>
            <person name="Liu Z.J."/>
            <person name="Shi F.L."/>
            <person name="Lu J.Q."/>
            <person name="Li M."/>
            <person name="Wang Z.L."/>
        </authorList>
    </citation>
    <scope>NUCLEOTIDE SEQUENCE [LARGE SCALE GENOMIC DNA]</scope>
    <source>
        <strain evidence="15 16">USNM 41457</strain>
    </source>
</reference>
<keyword evidence="11" id="KW-1208">Phospholipid metabolism</keyword>
<comment type="pathway">
    <text evidence="2">Lipid metabolism.</text>
</comment>
<evidence type="ECO:0000256" key="12">
    <source>
        <dbReference type="ARBA" id="ARBA00023315"/>
    </source>
</evidence>
<dbReference type="InterPro" id="IPR045252">
    <property type="entry name" value="LPCAT1-like"/>
</dbReference>
<sequence>MKTQKDRIFLHDCIDFMSMSVQSLEQDDFTQCFEPIPQYEMDNNGIFYIFGIIIRYFIFFPFRLLLLILLTIMIIPIYTYIIIFNKDTERIFRFICKMFLLVCGAKIHHHGKKEVVNEPHVYVANHTSFVDYIILSSYKFCHACISENHGGLFGFLFDKLPQRIGSISFKRSEKQDRQLVTQKMREHIHSLKKAPMLVFPEGTCVNNKFTVLFQKGAFEMDCCVVPVSIQFRRNLMDPYWNRRKHTFTEHIFYLMTRWNLEADVWWLDKEVRKENELPTEFAMRVKDKISERGGLKSVLWNGYFKSSPVIRDREIMRLAYIKVYSNMYDIKRKEKVVSEHRFFNRMVGDSSRKNRKFHSNSVEETKMDYSKFLNAGRKLHSAKTLQAEKISPNNNEKTKKISRNIKGSNCTTDSSNSNIDNNNLGVTCKINSSNSNINNNNNIPSKEKNLKDKGNVQNIEKQNPKEILIDIMHTETTKTSSTNTNITENLTLNTNQCFSEPKYYECHQDYENIDANQKIYFGKYTYNEFLSLVLKEYLKLKESKNNDIVIKDMWYGYQGSPYIQDSRHFNSDTSKKTKSSKKVNNGFSCRAEASKDKFNNI</sequence>
<dbReference type="SUPFAM" id="SSF69593">
    <property type="entry name" value="Glycerol-3-phosphate (1)-acyltransferase"/>
    <property type="match status" value="1"/>
</dbReference>
<keyword evidence="9 13" id="KW-0472">Membrane</keyword>
<reference evidence="16" key="2">
    <citation type="submission" date="2015-07" db="EMBL/GenBank/DDBJ databases">
        <title>Contrasting host-pathogen interactions and genome evolution in two generalist and specialist microsporidian pathogens of mosquitoes.</title>
        <authorList>
            <consortium name="The Broad Institute Genomics Platform"/>
            <consortium name="The Broad Institute Genome Sequencing Center for Infectious Disease"/>
            <person name="Cuomo C.A."/>
            <person name="Sanscrainte N.D."/>
            <person name="Goldberg J.M."/>
            <person name="Heiman D."/>
            <person name="Young S."/>
            <person name="Zeng Q."/>
            <person name="Becnel J.J."/>
            <person name="Birren B.W."/>
        </authorList>
    </citation>
    <scope>NUCLEOTIDE SEQUENCE [LARGE SCALE GENOMIC DNA]</scope>
    <source>
        <strain evidence="16">USNM 41457</strain>
    </source>
</reference>
<dbReference type="PANTHER" id="PTHR23063">
    <property type="entry name" value="PHOSPHOLIPID ACYLTRANSFERASE"/>
    <property type="match status" value="1"/>
</dbReference>
<evidence type="ECO:0000256" key="10">
    <source>
        <dbReference type="ARBA" id="ARBA00023209"/>
    </source>
</evidence>
<dbReference type="VEuPathDB" id="MicrosporidiaDB:EDEG_01687"/>
<dbReference type="SMART" id="SM00563">
    <property type="entry name" value="PlsC"/>
    <property type="match status" value="1"/>
</dbReference>
<dbReference type="GO" id="GO:0016020">
    <property type="term" value="C:membrane"/>
    <property type="evidence" value="ECO:0007669"/>
    <property type="project" value="UniProtKB-SubCell"/>
</dbReference>
<keyword evidence="10" id="KW-0594">Phospholipid biosynthesis</keyword>
<evidence type="ECO:0000256" key="11">
    <source>
        <dbReference type="ARBA" id="ARBA00023264"/>
    </source>
</evidence>
<dbReference type="GO" id="GO:0019432">
    <property type="term" value="P:triglyceride biosynthetic process"/>
    <property type="evidence" value="ECO:0007669"/>
    <property type="project" value="TreeGrafter"/>
</dbReference>
<dbReference type="PANTHER" id="PTHR23063:SF2">
    <property type="entry name" value="GLYCEROL-3-PHOSPHATE ACYLTRANSFERASE 4, ISOFORM D-RELATED"/>
    <property type="match status" value="1"/>
</dbReference>
<name>J9DRS8_EDHAE</name>
<keyword evidence="8" id="KW-0443">Lipid metabolism</keyword>
<dbReference type="GO" id="GO:0008654">
    <property type="term" value="P:phospholipid biosynthetic process"/>
    <property type="evidence" value="ECO:0007669"/>
    <property type="project" value="UniProtKB-KW"/>
</dbReference>
<evidence type="ECO:0000256" key="13">
    <source>
        <dbReference type="SAM" id="Phobius"/>
    </source>
</evidence>
<evidence type="ECO:0000256" key="1">
    <source>
        <dbReference type="ARBA" id="ARBA00004370"/>
    </source>
</evidence>
<dbReference type="CDD" id="cd07991">
    <property type="entry name" value="LPLAT_LPCAT1-like"/>
    <property type="match status" value="1"/>
</dbReference>
<feature type="transmembrane region" description="Helical" evidence="13">
    <location>
        <begin position="64"/>
        <end position="83"/>
    </location>
</feature>
<dbReference type="InParanoid" id="J9DRS8"/>
<keyword evidence="7 13" id="KW-1133">Transmembrane helix</keyword>
<keyword evidence="6 13" id="KW-0812">Transmembrane</keyword>
<keyword evidence="5" id="KW-0808">Transferase</keyword>